<evidence type="ECO:0000313" key="1">
    <source>
        <dbReference type="EMBL" id="JAH93866.1"/>
    </source>
</evidence>
<protein>
    <submittedName>
        <fullName evidence="1">Uncharacterized protein</fullName>
    </submittedName>
</protein>
<dbReference type="AlphaFoldDB" id="A0A0E9WUF0"/>
<reference evidence="1" key="2">
    <citation type="journal article" date="2015" name="Fish Shellfish Immunol.">
        <title>Early steps in the European eel (Anguilla anguilla)-Vibrio vulnificus interaction in the gills: Role of the RtxA13 toxin.</title>
        <authorList>
            <person name="Callol A."/>
            <person name="Pajuelo D."/>
            <person name="Ebbesson L."/>
            <person name="Teles M."/>
            <person name="MacKenzie S."/>
            <person name="Amaro C."/>
        </authorList>
    </citation>
    <scope>NUCLEOTIDE SEQUENCE</scope>
</reference>
<organism evidence="1">
    <name type="scientific">Anguilla anguilla</name>
    <name type="common">European freshwater eel</name>
    <name type="synonym">Muraena anguilla</name>
    <dbReference type="NCBI Taxonomy" id="7936"/>
    <lineage>
        <taxon>Eukaryota</taxon>
        <taxon>Metazoa</taxon>
        <taxon>Chordata</taxon>
        <taxon>Craniata</taxon>
        <taxon>Vertebrata</taxon>
        <taxon>Euteleostomi</taxon>
        <taxon>Actinopterygii</taxon>
        <taxon>Neopterygii</taxon>
        <taxon>Teleostei</taxon>
        <taxon>Anguilliformes</taxon>
        <taxon>Anguillidae</taxon>
        <taxon>Anguilla</taxon>
    </lineage>
</organism>
<accession>A0A0E9WUF0</accession>
<name>A0A0E9WUF0_ANGAN</name>
<dbReference type="EMBL" id="GBXM01014711">
    <property type="protein sequence ID" value="JAH93866.1"/>
    <property type="molecule type" value="Transcribed_RNA"/>
</dbReference>
<reference evidence="1" key="1">
    <citation type="submission" date="2014-11" db="EMBL/GenBank/DDBJ databases">
        <authorList>
            <person name="Amaro Gonzalez C."/>
        </authorList>
    </citation>
    <scope>NUCLEOTIDE SEQUENCE</scope>
</reference>
<sequence>MLNNRTAFSYQGQGDLKMTQSLQLKLTHNVPWSVKGVFAGPFLG</sequence>
<proteinExistence type="predicted"/>